<dbReference type="EMBL" id="MFFW01000045">
    <property type="protein sequence ID" value="OGF23913.1"/>
    <property type="molecule type" value="Genomic_DNA"/>
</dbReference>
<keyword evidence="2" id="KW-1003">Cell membrane</keyword>
<dbReference type="PANTHER" id="PTHR42709">
    <property type="entry name" value="ALKALINE PHOSPHATASE LIKE PROTEIN"/>
    <property type="match status" value="1"/>
</dbReference>
<comment type="caution">
    <text evidence="8">The sequence shown here is derived from an EMBL/GenBank/DDBJ whole genome shotgun (WGS) entry which is preliminary data.</text>
</comment>
<dbReference type="AlphaFoldDB" id="A0A1F5SBS7"/>
<name>A0A1F5SBS7_9BACT</name>
<evidence type="ECO:0000313" key="8">
    <source>
        <dbReference type="EMBL" id="OGF23913.1"/>
    </source>
</evidence>
<dbReference type="Pfam" id="PF09335">
    <property type="entry name" value="VTT_dom"/>
    <property type="match status" value="1"/>
</dbReference>
<keyword evidence="5 6" id="KW-0472">Membrane</keyword>
<dbReference type="Proteomes" id="UP000178783">
    <property type="component" value="Unassembled WGS sequence"/>
</dbReference>
<feature type="transmembrane region" description="Helical" evidence="6">
    <location>
        <begin position="12"/>
        <end position="35"/>
    </location>
</feature>
<evidence type="ECO:0000313" key="9">
    <source>
        <dbReference type="Proteomes" id="UP000178783"/>
    </source>
</evidence>
<feature type="transmembrane region" description="Helical" evidence="6">
    <location>
        <begin position="144"/>
        <end position="164"/>
    </location>
</feature>
<organism evidence="8 9">
    <name type="scientific">Candidatus Falkowbacteria bacterium RIFCSPLOWO2_02_FULL_45_21</name>
    <dbReference type="NCBI Taxonomy" id="1797989"/>
    <lineage>
        <taxon>Bacteria</taxon>
        <taxon>Candidatus Falkowiibacteriota</taxon>
    </lineage>
</organism>
<dbReference type="GO" id="GO:0005886">
    <property type="term" value="C:plasma membrane"/>
    <property type="evidence" value="ECO:0007669"/>
    <property type="project" value="UniProtKB-SubCell"/>
</dbReference>
<gene>
    <name evidence="8" type="ORF">A3H66_00435</name>
</gene>
<protein>
    <submittedName>
        <fullName evidence="8">Alkaline phosphatase</fullName>
    </submittedName>
</protein>
<reference evidence="8 9" key="1">
    <citation type="journal article" date="2016" name="Nat. Commun.">
        <title>Thousands of microbial genomes shed light on interconnected biogeochemical processes in an aquifer system.</title>
        <authorList>
            <person name="Anantharaman K."/>
            <person name="Brown C.T."/>
            <person name="Hug L.A."/>
            <person name="Sharon I."/>
            <person name="Castelle C.J."/>
            <person name="Probst A.J."/>
            <person name="Thomas B.C."/>
            <person name="Singh A."/>
            <person name="Wilkins M.J."/>
            <person name="Karaoz U."/>
            <person name="Brodie E.L."/>
            <person name="Williams K.H."/>
            <person name="Hubbard S.S."/>
            <person name="Banfield J.F."/>
        </authorList>
    </citation>
    <scope>NUCLEOTIDE SEQUENCE [LARGE SCALE GENOMIC DNA]</scope>
</reference>
<keyword evidence="3 6" id="KW-0812">Transmembrane</keyword>
<keyword evidence="4 6" id="KW-1133">Transmembrane helix</keyword>
<feature type="transmembrane region" description="Helical" evidence="6">
    <location>
        <begin position="176"/>
        <end position="196"/>
    </location>
</feature>
<evidence type="ECO:0000256" key="6">
    <source>
        <dbReference type="SAM" id="Phobius"/>
    </source>
</evidence>
<evidence type="ECO:0000256" key="4">
    <source>
        <dbReference type="ARBA" id="ARBA00022989"/>
    </source>
</evidence>
<feature type="transmembrane region" description="Helical" evidence="6">
    <location>
        <begin position="56"/>
        <end position="79"/>
    </location>
</feature>
<accession>A0A1F5SBS7</accession>
<evidence type="ECO:0000256" key="3">
    <source>
        <dbReference type="ARBA" id="ARBA00022692"/>
    </source>
</evidence>
<dbReference type="STRING" id="1797989.A3H66_00435"/>
<dbReference type="PANTHER" id="PTHR42709:SF6">
    <property type="entry name" value="UNDECAPRENYL PHOSPHATE TRANSPORTER A"/>
    <property type="match status" value="1"/>
</dbReference>
<sequence>MISATISLVTNFIINAISSLGYAGIALMMAIESACIPLPSEVIMPFAGFLAAQGRFSLLGVSLAGAIGCVVGSVIAYAVGVWGGRGFIEKYGKYILISRHDLEVADRFFNKYGASAIFFSRLMPVVRTFISLPAGIAKMDFSKFVIFTFLGSWPWCLGLAYLGKVLGDRWNVLSPYFHKFDFVLIIAIIGAVVWYVRRHIKNVKFKS</sequence>
<proteinExistence type="predicted"/>
<dbReference type="InterPro" id="IPR051311">
    <property type="entry name" value="DedA_domain"/>
</dbReference>
<evidence type="ECO:0000256" key="2">
    <source>
        <dbReference type="ARBA" id="ARBA00022475"/>
    </source>
</evidence>
<feature type="domain" description="VTT" evidence="7">
    <location>
        <begin position="38"/>
        <end position="164"/>
    </location>
</feature>
<evidence type="ECO:0000256" key="1">
    <source>
        <dbReference type="ARBA" id="ARBA00004651"/>
    </source>
</evidence>
<comment type="subcellular location">
    <subcellularLocation>
        <location evidence="1">Cell membrane</location>
        <topology evidence="1">Multi-pass membrane protein</topology>
    </subcellularLocation>
</comment>
<dbReference type="InterPro" id="IPR032816">
    <property type="entry name" value="VTT_dom"/>
</dbReference>
<evidence type="ECO:0000259" key="7">
    <source>
        <dbReference type="Pfam" id="PF09335"/>
    </source>
</evidence>
<evidence type="ECO:0000256" key="5">
    <source>
        <dbReference type="ARBA" id="ARBA00023136"/>
    </source>
</evidence>